<dbReference type="SMART" id="SM00184">
    <property type="entry name" value="RING"/>
    <property type="match status" value="1"/>
</dbReference>
<dbReference type="InterPro" id="IPR000253">
    <property type="entry name" value="FHA_dom"/>
</dbReference>
<evidence type="ECO:0000256" key="7">
    <source>
        <dbReference type="ARBA" id="ARBA00022723"/>
    </source>
</evidence>
<evidence type="ECO:0000256" key="9">
    <source>
        <dbReference type="ARBA" id="ARBA00022771"/>
    </source>
</evidence>
<keyword evidence="10" id="KW-0833">Ubl conjugation pathway</keyword>
<dbReference type="GO" id="GO:0008270">
    <property type="term" value="F:zinc ion binding"/>
    <property type="evidence" value="ECO:0007669"/>
    <property type="project" value="UniProtKB-KW"/>
</dbReference>
<dbReference type="PROSITE" id="PS00518">
    <property type="entry name" value="ZF_RING_1"/>
    <property type="match status" value="1"/>
</dbReference>
<dbReference type="SUPFAM" id="SSF57850">
    <property type="entry name" value="RING/U-box"/>
    <property type="match status" value="1"/>
</dbReference>
<evidence type="ECO:0000256" key="1">
    <source>
        <dbReference type="ARBA" id="ARBA00000900"/>
    </source>
</evidence>
<keyword evidence="9 13" id="KW-0863">Zinc-finger</keyword>
<dbReference type="PROSITE" id="PS50006">
    <property type="entry name" value="FHA_DOMAIN"/>
    <property type="match status" value="1"/>
</dbReference>
<reference evidence="17" key="1">
    <citation type="submission" date="2022-10" db="EMBL/GenBank/DDBJ databases">
        <title>Adaptive evolution leads to modifications in subtelomeric GC content in a zoonotic Cryptosporidium species.</title>
        <authorList>
            <person name="Li J."/>
            <person name="Feng Y."/>
            <person name="Xiao L."/>
        </authorList>
    </citation>
    <scope>NUCLEOTIDE SEQUENCE</scope>
    <source>
        <strain evidence="17">33844</strain>
    </source>
</reference>
<dbReference type="GO" id="GO:0061630">
    <property type="term" value="F:ubiquitin protein ligase activity"/>
    <property type="evidence" value="ECO:0007669"/>
    <property type="project" value="UniProtKB-EC"/>
</dbReference>
<accession>A0A9D5DFY0</accession>
<dbReference type="InterPro" id="IPR013083">
    <property type="entry name" value="Znf_RING/FYVE/PHD"/>
</dbReference>
<dbReference type="PROSITE" id="PS50089">
    <property type="entry name" value="ZF_RING_2"/>
    <property type="match status" value="1"/>
</dbReference>
<keyword evidence="7" id="KW-0479">Metal-binding</keyword>
<comment type="caution">
    <text evidence="17">The sequence shown here is derived from an EMBL/GenBank/DDBJ whole genome shotgun (WGS) entry which is preliminary data.</text>
</comment>
<keyword evidence="12" id="KW-0539">Nucleus</keyword>
<evidence type="ECO:0000259" key="16">
    <source>
        <dbReference type="PROSITE" id="PS50089"/>
    </source>
</evidence>
<dbReference type="Proteomes" id="UP001067231">
    <property type="component" value="Unassembled WGS sequence"/>
</dbReference>
<dbReference type="PANTHER" id="PTHR23328:SF0">
    <property type="entry name" value="RING-TYPE DOMAIN-CONTAINING PROTEIN"/>
    <property type="match status" value="1"/>
</dbReference>
<evidence type="ECO:0000256" key="4">
    <source>
        <dbReference type="ARBA" id="ARBA00012483"/>
    </source>
</evidence>
<dbReference type="InterPro" id="IPR051657">
    <property type="entry name" value="RNF168/RNF169_E3_ubiq-ligase"/>
</dbReference>
<sequence length="885" mass="100398">MINQIIKSQAANERKHNCEHKSNTADHSSNKTSATKTTEPFEILEKDILMKNKSRKVGITTNNGYESRNITNKILSEFTCPVCLDYYILPVTIPCGHTFCRYCITHNRLLGKNCPICRQQIGYNFRINMAIHNVIVSLGILKQLENPPYDEMNYDEILYVYKELIGQNRPKWWQLCFCKPVISVTLFSRIISDEILGIGIIFAEDLTRCIIDRLSKLSSTLHDNKLRNIIWSNGIYMIGPLEINLLAKWMGCPPLPFNLDRNEIDDLKQNSDFTLNNNVAFKSQVKRWVEECIALKPTILNIGQNPFIKANTHPIIRILSDRIHRVESKIYDLGILRSPLPWDLGRHSKSTIQISHSSVSTNHLLIVNIKEHDQVSRELMCINNCSDSPEESSSLGKDWGIGIIDLGSSIGTMLKIQSKHRLAMDEIIHLADRVEIIVKIRTVDEILNENNHLHNDNELLINQWKKLRWSNRLNLVVNIDEYSKSDNKSLGEDNNISVDISTECCGNEECIEQPKSVDENKIVQIPLNDLELEEINECLEVYIPVGSNVSPPCEGAKKTENGIYWSVIVHPSGMVFGRGKNGALGLRKVEVTESNGYISREHCIFYYSSIKNSESNGADNLYRSKEYLSNWYVKDVSTSGTFIRLKPFNYPLRILPGMLLKVGQCKMEILPYMIGSLLSGQSIGNPRNHTINVISQDIQEPQQHLLESELLQNYITNISQTAVPYVENGAFYAQPSNSPYLFNMDNNLIAQLNVLAAYNYINASTINNLVSSNNIIDLNSQLTDGGINQGQNIHFGPANNVERSHFDQIILQSILSNSIMNSRMLSVGNYLENVQNEEDSSILGSSVNPLEIGMLSFERRPREPRVTQEGDVLFQIESYENSNDC</sequence>
<dbReference type="Pfam" id="PF00498">
    <property type="entry name" value="FHA"/>
    <property type="match status" value="1"/>
</dbReference>
<keyword evidence="11" id="KW-0862">Zinc</keyword>
<evidence type="ECO:0000256" key="6">
    <source>
        <dbReference type="ARBA" id="ARBA00022679"/>
    </source>
</evidence>
<name>A0A9D5DFY0_9CRYT</name>
<dbReference type="SMART" id="SM00240">
    <property type="entry name" value="FHA"/>
    <property type="match status" value="2"/>
</dbReference>
<evidence type="ECO:0000256" key="5">
    <source>
        <dbReference type="ARBA" id="ARBA00017908"/>
    </source>
</evidence>
<evidence type="ECO:0000256" key="14">
    <source>
        <dbReference type="SAM" id="MobiDB-lite"/>
    </source>
</evidence>
<dbReference type="PANTHER" id="PTHR23328">
    <property type="entry name" value="RING-TYPE DOMAIN-CONTAINING PROTEIN"/>
    <property type="match status" value="1"/>
</dbReference>
<feature type="compositionally biased region" description="Basic and acidic residues" evidence="14">
    <location>
        <begin position="12"/>
        <end position="24"/>
    </location>
</feature>
<comment type="catalytic activity">
    <reaction evidence="1">
        <text>S-ubiquitinyl-[E2 ubiquitin-conjugating enzyme]-L-cysteine + [acceptor protein]-L-lysine = [E2 ubiquitin-conjugating enzyme]-L-cysteine + N(6)-ubiquitinyl-[acceptor protein]-L-lysine.</text>
        <dbReference type="EC" id="2.3.2.27"/>
    </reaction>
</comment>
<evidence type="ECO:0000256" key="2">
    <source>
        <dbReference type="ARBA" id="ARBA00004123"/>
    </source>
</evidence>
<dbReference type="GO" id="GO:0031491">
    <property type="term" value="F:nucleosome binding"/>
    <property type="evidence" value="ECO:0007669"/>
    <property type="project" value="TreeGrafter"/>
</dbReference>
<dbReference type="Pfam" id="PF13920">
    <property type="entry name" value="zf-C3HC4_3"/>
    <property type="match status" value="1"/>
</dbReference>
<dbReference type="Gene3D" id="2.60.200.20">
    <property type="match status" value="2"/>
</dbReference>
<evidence type="ECO:0000313" key="17">
    <source>
        <dbReference type="EMBL" id="KAJ1607468.1"/>
    </source>
</evidence>
<dbReference type="CDD" id="cd00060">
    <property type="entry name" value="FHA"/>
    <property type="match status" value="1"/>
</dbReference>
<evidence type="ECO:0000256" key="12">
    <source>
        <dbReference type="ARBA" id="ARBA00023242"/>
    </source>
</evidence>
<evidence type="ECO:0000256" key="3">
    <source>
        <dbReference type="ARBA" id="ARBA00005797"/>
    </source>
</evidence>
<comment type="subcellular location">
    <subcellularLocation>
        <location evidence="2">Nucleus</location>
    </subcellularLocation>
</comment>
<evidence type="ECO:0000256" key="13">
    <source>
        <dbReference type="PROSITE-ProRule" id="PRU00175"/>
    </source>
</evidence>
<dbReference type="AlphaFoldDB" id="A0A9D5DFY0"/>
<dbReference type="InterPro" id="IPR001841">
    <property type="entry name" value="Znf_RING"/>
</dbReference>
<dbReference type="OrthoDB" id="6105938at2759"/>
<dbReference type="InterPro" id="IPR008984">
    <property type="entry name" value="SMAD_FHA_dom_sf"/>
</dbReference>
<feature type="compositionally biased region" description="Polar residues" evidence="14">
    <location>
        <begin position="25"/>
        <end position="36"/>
    </location>
</feature>
<keyword evidence="6" id="KW-0808">Transferase</keyword>
<protein>
    <recommendedName>
        <fullName evidence="5">E3 ubiquitin-protein ligase CHFR</fullName>
        <ecNumber evidence="4">2.3.2.27</ecNumber>
    </recommendedName>
</protein>
<feature type="region of interest" description="Disordered" evidence="14">
    <location>
        <begin position="11"/>
        <end position="36"/>
    </location>
</feature>
<comment type="similarity">
    <text evidence="3">Belongs to the CHFR family.</text>
</comment>
<dbReference type="EMBL" id="JAPCXC010000058">
    <property type="protein sequence ID" value="KAJ1607468.1"/>
    <property type="molecule type" value="Genomic_DNA"/>
</dbReference>
<dbReference type="GO" id="GO:0006302">
    <property type="term" value="P:double-strand break repair"/>
    <property type="evidence" value="ECO:0007669"/>
    <property type="project" value="TreeGrafter"/>
</dbReference>
<dbReference type="GO" id="GO:0035861">
    <property type="term" value="C:site of double-strand break"/>
    <property type="evidence" value="ECO:0007669"/>
    <property type="project" value="TreeGrafter"/>
</dbReference>
<dbReference type="InterPro" id="IPR017907">
    <property type="entry name" value="Znf_RING_CS"/>
</dbReference>
<dbReference type="Gene3D" id="3.30.40.10">
    <property type="entry name" value="Zinc/RING finger domain, C3HC4 (zinc finger)"/>
    <property type="match status" value="1"/>
</dbReference>
<evidence type="ECO:0000259" key="15">
    <source>
        <dbReference type="PROSITE" id="PS50006"/>
    </source>
</evidence>
<organism evidence="17">
    <name type="scientific">Cryptosporidium canis</name>
    <dbReference type="NCBI Taxonomy" id="195482"/>
    <lineage>
        <taxon>Eukaryota</taxon>
        <taxon>Sar</taxon>
        <taxon>Alveolata</taxon>
        <taxon>Apicomplexa</taxon>
        <taxon>Conoidasida</taxon>
        <taxon>Coccidia</taxon>
        <taxon>Eucoccidiorida</taxon>
        <taxon>Eimeriorina</taxon>
        <taxon>Cryptosporidiidae</taxon>
        <taxon>Cryptosporidium</taxon>
    </lineage>
</organism>
<feature type="domain" description="FHA" evidence="15">
    <location>
        <begin position="574"/>
        <end position="648"/>
    </location>
</feature>
<feature type="domain" description="RING-type" evidence="16">
    <location>
        <begin position="80"/>
        <end position="118"/>
    </location>
</feature>
<keyword evidence="8" id="KW-0227">DNA damage</keyword>
<dbReference type="EC" id="2.3.2.27" evidence="4"/>
<dbReference type="SUPFAM" id="SSF49879">
    <property type="entry name" value="SMAD/FHA domain"/>
    <property type="match status" value="2"/>
</dbReference>
<dbReference type="GO" id="GO:0005634">
    <property type="term" value="C:nucleus"/>
    <property type="evidence" value="ECO:0007669"/>
    <property type="project" value="UniProtKB-SubCell"/>
</dbReference>
<gene>
    <name evidence="17" type="ORF">OJ253_2346</name>
</gene>
<evidence type="ECO:0000256" key="8">
    <source>
        <dbReference type="ARBA" id="ARBA00022763"/>
    </source>
</evidence>
<proteinExistence type="inferred from homology"/>
<evidence type="ECO:0000256" key="11">
    <source>
        <dbReference type="ARBA" id="ARBA00022833"/>
    </source>
</evidence>
<evidence type="ECO:0000256" key="10">
    <source>
        <dbReference type="ARBA" id="ARBA00022786"/>
    </source>
</evidence>